<keyword evidence="2" id="KW-1133">Transmembrane helix</keyword>
<evidence type="ECO:0000313" key="3">
    <source>
        <dbReference type="EMBL" id="KAF1921064.1"/>
    </source>
</evidence>
<reference evidence="3" key="1">
    <citation type="journal article" date="2020" name="Stud. Mycol.">
        <title>101 Dothideomycetes genomes: a test case for predicting lifestyles and emergence of pathogens.</title>
        <authorList>
            <person name="Haridas S."/>
            <person name="Albert R."/>
            <person name="Binder M."/>
            <person name="Bloem J."/>
            <person name="Labutti K."/>
            <person name="Salamov A."/>
            <person name="Andreopoulos B."/>
            <person name="Baker S."/>
            <person name="Barry K."/>
            <person name="Bills G."/>
            <person name="Bluhm B."/>
            <person name="Cannon C."/>
            <person name="Castanera R."/>
            <person name="Culley D."/>
            <person name="Daum C."/>
            <person name="Ezra D."/>
            <person name="Gonzalez J."/>
            <person name="Henrissat B."/>
            <person name="Kuo A."/>
            <person name="Liang C."/>
            <person name="Lipzen A."/>
            <person name="Lutzoni F."/>
            <person name="Magnuson J."/>
            <person name="Mondo S."/>
            <person name="Nolan M."/>
            <person name="Ohm R."/>
            <person name="Pangilinan J."/>
            <person name="Park H.-J."/>
            <person name="Ramirez L."/>
            <person name="Alfaro M."/>
            <person name="Sun H."/>
            <person name="Tritt A."/>
            <person name="Yoshinaga Y."/>
            <person name="Zwiers L.-H."/>
            <person name="Turgeon B."/>
            <person name="Goodwin S."/>
            <person name="Spatafora J."/>
            <person name="Crous P."/>
            <person name="Grigoriev I."/>
        </authorList>
    </citation>
    <scope>NUCLEOTIDE SEQUENCE</scope>
    <source>
        <strain evidence="3">HMLAC05119</strain>
    </source>
</reference>
<proteinExistence type="predicted"/>
<keyword evidence="2" id="KW-0472">Membrane</keyword>
<organism evidence="3 4">
    <name type="scientific">Ampelomyces quisqualis</name>
    <name type="common">Powdery mildew agent</name>
    <dbReference type="NCBI Taxonomy" id="50730"/>
    <lineage>
        <taxon>Eukaryota</taxon>
        <taxon>Fungi</taxon>
        <taxon>Dikarya</taxon>
        <taxon>Ascomycota</taxon>
        <taxon>Pezizomycotina</taxon>
        <taxon>Dothideomycetes</taxon>
        <taxon>Pleosporomycetidae</taxon>
        <taxon>Pleosporales</taxon>
        <taxon>Pleosporineae</taxon>
        <taxon>Phaeosphaeriaceae</taxon>
        <taxon>Ampelomyces</taxon>
    </lineage>
</organism>
<keyword evidence="2" id="KW-0812">Transmembrane</keyword>
<dbReference type="EMBL" id="ML979132">
    <property type="protein sequence ID" value="KAF1921064.1"/>
    <property type="molecule type" value="Genomic_DNA"/>
</dbReference>
<evidence type="ECO:0000313" key="4">
    <source>
        <dbReference type="Proteomes" id="UP000800096"/>
    </source>
</evidence>
<keyword evidence="4" id="KW-1185">Reference proteome</keyword>
<name>A0A6A5R266_AMPQU</name>
<dbReference type="Proteomes" id="UP000800096">
    <property type="component" value="Unassembled WGS sequence"/>
</dbReference>
<evidence type="ECO:0000256" key="1">
    <source>
        <dbReference type="SAM" id="MobiDB-lite"/>
    </source>
</evidence>
<gene>
    <name evidence="3" type="ORF">BDU57DRAFT_33883</name>
</gene>
<evidence type="ECO:0000256" key="2">
    <source>
        <dbReference type="SAM" id="Phobius"/>
    </source>
</evidence>
<feature type="region of interest" description="Disordered" evidence="1">
    <location>
        <begin position="109"/>
        <end position="132"/>
    </location>
</feature>
<sequence>MDGLGMNSKDWQQLLLVLLHAPLMLAGIMFYQVCVYFNSSTAVLPHLQIFILFCETHPNLRLRLCRLTDACTTQASTRCQHKGAGTNEREGGLARCYGANAEGALYTTTNTPAPVQQHPPAAPFPPIRYRTP</sequence>
<feature type="transmembrane region" description="Helical" evidence="2">
    <location>
        <begin position="14"/>
        <end position="37"/>
    </location>
</feature>
<protein>
    <submittedName>
        <fullName evidence="3">Uncharacterized protein</fullName>
    </submittedName>
</protein>
<accession>A0A6A5R266</accession>
<dbReference type="AlphaFoldDB" id="A0A6A5R266"/>